<accession>A0AAV4RSR2</accession>
<dbReference type="AlphaFoldDB" id="A0AAV4RSR2"/>
<comment type="caution">
    <text evidence="1">The sequence shown here is derived from an EMBL/GenBank/DDBJ whole genome shotgun (WGS) entry which is preliminary data.</text>
</comment>
<gene>
    <name evidence="1" type="primary">AVEN_161640_1</name>
    <name evidence="1" type="ORF">CDAR_170071</name>
</gene>
<evidence type="ECO:0000313" key="2">
    <source>
        <dbReference type="Proteomes" id="UP001054837"/>
    </source>
</evidence>
<organism evidence="1 2">
    <name type="scientific">Caerostris darwini</name>
    <dbReference type="NCBI Taxonomy" id="1538125"/>
    <lineage>
        <taxon>Eukaryota</taxon>
        <taxon>Metazoa</taxon>
        <taxon>Ecdysozoa</taxon>
        <taxon>Arthropoda</taxon>
        <taxon>Chelicerata</taxon>
        <taxon>Arachnida</taxon>
        <taxon>Araneae</taxon>
        <taxon>Araneomorphae</taxon>
        <taxon>Entelegynae</taxon>
        <taxon>Araneoidea</taxon>
        <taxon>Araneidae</taxon>
        <taxon>Caerostris</taxon>
    </lineage>
</organism>
<dbReference type="Proteomes" id="UP001054837">
    <property type="component" value="Unassembled WGS sequence"/>
</dbReference>
<keyword evidence="2" id="KW-1185">Reference proteome</keyword>
<protein>
    <submittedName>
        <fullName evidence="1">Uncharacterized protein</fullName>
    </submittedName>
</protein>
<evidence type="ECO:0000313" key="1">
    <source>
        <dbReference type="EMBL" id="GIY24475.1"/>
    </source>
</evidence>
<reference evidence="1 2" key="1">
    <citation type="submission" date="2021-06" db="EMBL/GenBank/DDBJ databases">
        <title>Caerostris darwini draft genome.</title>
        <authorList>
            <person name="Kono N."/>
            <person name="Arakawa K."/>
        </authorList>
    </citation>
    <scope>NUCLEOTIDE SEQUENCE [LARGE SCALE GENOMIC DNA]</scope>
</reference>
<sequence length="161" mass="18986">MFEYRLLLLFYKCSPKSAWFASSLFFNCPRNARSEIQSRLQFLSLTFLSPVIEMRSMEFDHFYILHLRGTSYCNTAVDAISATAILSINCVDIQFYMTSLFCLIEHLGRGNPAHYQEESFGLSNSTIIDFQRFMHCRKQWDINWQAVRVLCNHQKLRPFRS</sequence>
<proteinExistence type="predicted"/>
<name>A0AAV4RSR2_9ARAC</name>
<dbReference type="EMBL" id="BPLQ01006695">
    <property type="protein sequence ID" value="GIY24475.1"/>
    <property type="molecule type" value="Genomic_DNA"/>
</dbReference>